<evidence type="ECO:0000256" key="1">
    <source>
        <dbReference type="ARBA" id="ARBA00022670"/>
    </source>
</evidence>
<accession>B2KTF6</accession>
<dbReference type="CDD" id="cd00190">
    <property type="entry name" value="Tryp_SPc"/>
    <property type="match status" value="1"/>
</dbReference>
<evidence type="ECO:0000256" key="4">
    <source>
        <dbReference type="ARBA" id="ARBA00023157"/>
    </source>
</evidence>
<name>B2KTF6_ARMVU</name>
<dbReference type="Pfam" id="PF00089">
    <property type="entry name" value="Trypsin"/>
    <property type="match status" value="1"/>
</dbReference>
<comment type="similarity">
    <text evidence="5">Belongs to the peptidase S1 family. CLIP subfamily.</text>
</comment>
<evidence type="ECO:0000256" key="3">
    <source>
        <dbReference type="ARBA" id="ARBA00022825"/>
    </source>
</evidence>
<dbReference type="InterPro" id="IPR001314">
    <property type="entry name" value="Peptidase_S1A"/>
</dbReference>
<dbReference type="SMART" id="SM00020">
    <property type="entry name" value="Tryp_SPc"/>
    <property type="match status" value="1"/>
</dbReference>
<evidence type="ECO:0000259" key="6">
    <source>
        <dbReference type="PROSITE" id="PS50240"/>
    </source>
</evidence>
<dbReference type="MEROPS" id="S01.960"/>
<dbReference type="PROSITE" id="PS50240">
    <property type="entry name" value="TRYPSIN_DOM"/>
    <property type="match status" value="1"/>
</dbReference>
<dbReference type="PRINTS" id="PR00722">
    <property type="entry name" value="CHYMOTRYPSIN"/>
</dbReference>
<keyword evidence="1" id="KW-0645">Protease</keyword>
<evidence type="ECO:0000256" key="2">
    <source>
        <dbReference type="ARBA" id="ARBA00022801"/>
    </source>
</evidence>
<reference evidence="7" key="1">
    <citation type="journal article" date="2008" name="Dev. Comp. Immunol.">
        <title>Protein profiling of hemocytes from the terrestrial crustacean Armadillidium vulgare.</title>
        <authorList>
            <person name="Herbiniere J."/>
            <person name="Greve P."/>
            <person name="Strub J.M."/>
            <person name="Thierse D."/>
            <person name="Raimond M."/>
            <person name="van Dorsselaer A."/>
            <person name="Martin G."/>
            <person name="Braquart-Varnier C."/>
        </authorList>
    </citation>
    <scope>NUCLEOTIDE SEQUENCE</scope>
</reference>
<dbReference type="Gene3D" id="2.40.10.10">
    <property type="entry name" value="Trypsin-like serine proteases"/>
    <property type="match status" value="2"/>
</dbReference>
<dbReference type="GO" id="GO:0005615">
    <property type="term" value="C:extracellular space"/>
    <property type="evidence" value="ECO:0007669"/>
    <property type="project" value="TreeGrafter"/>
</dbReference>
<keyword evidence="2" id="KW-0378">Hydrolase</keyword>
<dbReference type="GO" id="GO:0006508">
    <property type="term" value="P:proteolysis"/>
    <property type="evidence" value="ECO:0007669"/>
    <property type="project" value="UniProtKB-KW"/>
</dbReference>
<dbReference type="InterPro" id="IPR018114">
    <property type="entry name" value="TRYPSIN_HIS"/>
</dbReference>
<feature type="non-terminal residue" evidence="7">
    <location>
        <position position="190"/>
    </location>
</feature>
<dbReference type="PANTHER" id="PTHR24264:SF83">
    <property type="entry name" value="COMPLEMENT FACTOR I"/>
    <property type="match status" value="1"/>
</dbReference>
<keyword evidence="3" id="KW-0720">Serine protease</keyword>
<keyword evidence="4" id="KW-1015">Disulfide bond</keyword>
<dbReference type="InterPro" id="IPR050127">
    <property type="entry name" value="Serine_Proteases_S1"/>
</dbReference>
<sequence>ITAAHCVQKLLASDIRLRFGEWQVNSFDEPLPYIDRNVYAIHIHPKFNTKNLHNDIAVLELLEPIDYQYHINSICIPSYGQIIDPYTLCVTTGWGKDSFHGSFQHILKKIEVPFIDHDTCQTYLRKTRLGKYFKLDKSFVCAGGEENKDACYGDGGGPLACKSGSNYYLTGITSWGIGCGTKNIPGVYAD</sequence>
<dbReference type="AlphaFoldDB" id="B2KTF6"/>
<evidence type="ECO:0000256" key="5">
    <source>
        <dbReference type="ARBA" id="ARBA00024195"/>
    </source>
</evidence>
<dbReference type="InterPro" id="IPR001254">
    <property type="entry name" value="Trypsin_dom"/>
</dbReference>
<feature type="domain" description="Peptidase S1" evidence="6">
    <location>
        <begin position="1"/>
        <end position="190"/>
    </location>
</feature>
<dbReference type="InterPro" id="IPR043504">
    <property type="entry name" value="Peptidase_S1_PA_chymotrypsin"/>
</dbReference>
<evidence type="ECO:0000313" key="7">
    <source>
        <dbReference type="EMBL" id="ABY64694.1"/>
    </source>
</evidence>
<dbReference type="SUPFAM" id="SSF50494">
    <property type="entry name" value="Trypsin-like serine proteases"/>
    <property type="match status" value="1"/>
</dbReference>
<dbReference type="PROSITE" id="PS00134">
    <property type="entry name" value="TRYPSIN_HIS"/>
    <property type="match status" value="1"/>
</dbReference>
<protein>
    <submittedName>
        <fullName evidence="7">Masquerade-like protein</fullName>
    </submittedName>
</protein>
<feature type="non-terminal residue" evidence="7">
    <location>
        <position position="1"/>
    </location>
</feature>
<organism evidence="7">
    <name type="scientific">Armadillidium vulgare</name>
    <name type="common">Pillbug</name>
    <name type="synonym">Pill woodlouse</name>
    <dbReference type="NCBI Taxonomy" id="13347"/>
    <lineage>
        <taxon>Eukaryota</taxon>
        <taxon>Metazoa</taxon>
        <taxon>Ecdysozoa</taxon>
        <taxon>Arthropoda</taxon>
        <taxon>Crustacea</taxon>
        <taxon>Multicrustacea</taxon>
        <taxon>Malacostraca</taxon>
        <taxon>Eumalacostraca</taxon>
        <taxon>Peracarida</taxon>
        <taxon>Isopoda</taxon>
        <taxon>Oniscidea</taxon>
        <taxon>Crinocheta</taxon>
        <taxon>Armadillidiidae</taxon>
        <taxon>Armadillidium</taxon>
    </lineage>
</organism>
<dbReference type="FunFam" id="2.40.10.10:FF:000002">
    <property type="entry name" value="Transmembrane protease serine"/>
    <property type="match status" value="1"/>
</dbReference>
<dbReference type="InterPro" id="IPR009003">
    <property type="entry name" value="Peptidase_S1_PA"/>
</dbReference>
<proteinExistence type="evidence at transcript level"/>
<dbReference type="GO" id="GO:0004252">
    <property type="term" value="F:serine-type endopeptidase activity"/>
    <property type="evidence" value="ECO:0007669"/>
    <property type="project" value="InterPro"/>
</dbReference>
<dbReference type="EMBL" id="EU216755">
    <property type="protein sequence ID" value="ABY64694.1"/>
    <property type="molecule type" value="mRNA"/>
</dbReference>
<dbReference type="PANTHER" id="PTHR24264">
    <property type="entry name" value="TRYPSIN-RELATED"/>
    <property type="match status" value="1"/>
</dbReference>